<dbReference type="AlphaFoldDB" id="A0A564Y3B7"/>
<sequence length="78" mass="9223">MLKKLNSEQLEVVIDENSIYTNRELSKTFNASRHMAIYREMKRLDWESLKGWEMGQPTRFVRSEQATVCDLLCFTAFS</sequence>
<keyword evidence="2" id="KW-1185">Reference proteome</keyword>
<protein>
    <submittedName>
        <fullName evidence="1">Uncharacterized protein</fullName>
    </submittedName>
</protein>
<dbReference type="EMBL" id="CABIJS010000044">
    <property type="protein sequence ID" value="VUZ41033.1"/>
    <property type="molecule type" value="Genomic_DNA"/>
</dbReference>
<evidence type="ECO:0000313" key="2">
    <source>
        <dbReference type="Proteomes" id="UP000321570"/>
    </source>
</evidence>
<accession>A0A564Y3B7</accession>
<evidence type="ECO:0000313" key="1">
    <source>
        <dbReference type="EMBL" id="VUZ41033.1"/>
    </source>
</evidence>
<dbReference type="Proteomes" id="UP000321570">
    <property type="component" value="Unassembled WGS sequence"/>
</dbReference>
<gene>
    <name evidence="1" type="ORF">WMSIL1_LOCUS1757</name>
</gene>
<proteinExistence type="predicted"/>
<reference evidence="1 2" key="1">
    <citation type="submission" date="2019-07" db="EMBL/GenBank/DDBJ databases">
        <authorList>
            <person name="Jastrzebski P J."/>
            <person name="Paukszto L."/>
            <person name="Jastrzebski P J."/>
        </authorList>
    </citation>
    <scope>NUCLEOTIDE SEQUENCE [LARGE SCALE GENOMIC DNA]</scope>
    <source>
        <strain evidence="1 2">WMS-il1</strain>
    </source>
</reference>
<name>A0A564Y3B7_HYMDI</name>
<organism evidence="1 2">
    <name type="scientific">Hymenolepis diminuta</name>
    <name type="common">Rat tapeworm</name>
    <dbReference type="NCBI Taxonomy" id="6216"/>
    <lineage>
        <taxon>Eukaryota</taxon>
        <taxon>Metazoa</taxon>
        <taxon>Spiralia</taxon>
        <taxon>Lophotrochozoa</taxon>
        <taxon>Platyhelminthes</taxon>
        <taxon>Cestoda</taxon>
        <taxon>Eucestoda</taxon>
        <taxon>Cyclophyllidea</taxon>
        <taxon>Hymenolepididae</taxon>
        <taxon>Hymenolepis</taxon>
    </lineage>
</organism>